<reference evidence="2 3" key="1">
    <citation type="submission" date="2022-05" db="EMBL/GenBank/DDBJ databases">
        <title>S8-45 Sphingomonas ultraviolaceadurans.</title>
        <authorList>
            <person name="Liu Y."/>
        </authorList>
    </citation>
    <scope>NUCLEOTIDE SEQUENCE [LARGE SCALE GENOMIC DNA]</scope>
    <source>
        <strain evidence="2 3">S8-45</strain>
    </source>
</reference>
<dbReference type="Proteomes" id="UP000831921">
    <property type="component" value="Chromosome"/>
</dbReference>
<keyword evidence="3" id="KW-1185">Reference proteome</keyword>
<dbReference type="EMBL" id="CP097253">
    <property type="protein sequence ID" value="UUR07370.1"/>
    <property type="molecule type" value="Genomic_DNA"/>
</dbReference>
<dbReference type="NCBIfam" id="TIGR04433">
    <property type="entry name" value="UrcA_uranyl"/>
    <property type="match status" value="1"/>
</dbReference>
<evidence type="ECO:0000313" key="3">
    <source>
        <dbReference type="Proteomes" id="UP000831921"/>
    </source>
</evidence>
<proteinExistence type="predicted"/>
<feature type="chain" id="PRO_5046054196" evidence="1">
    <location>
        <begin position="28"/>
        <end position="132"/>
    </location>
</feature>
<dbReference type="InterPro" id="IPR030972">
    <property type="entry name" value="UrcA_uranyl"/>
</dbReference>
<feature type="signal peptide" evidence="1">
    <location>
        <begin position="1"/>
        <end position="27"/>
    </location>
</feature>
<accession>A0ABY5MSA0</accession>
<sequence>MESRKFACLTAAVVMGLSVVGIAGASAAVAPPFEDVVIKGDRIDPELQRTVRYGDLNLAFAPGQRVLKARILRTAHGLCWDLNGLYGVDSCTDLAIDSTEGQVAQAITRAKRQMAGLPVGPAIAITMVIGGR</sequence>
<evidence type="ECO:0000256" key="1">
    <source>
        <dbReference type="SAM" id="SignalP"/>
    </source>
</evidence>
<dbReference type="RefSeq" id="WP_249455044.1">
    <property type="nucleotide sequence ID" value="NZ_CP097253.1"/>
</dbReference>
<name>A0ABY5MSA0_9SPHN</name>
<organism evidence="2 3">
    <name type="scientific">Sphingomonas glaciei</name>
    <dbReference type="NCBI Taxonomy" id="2938948"/>
    <lineage>
        <taxon>Bacteria</taxon>
        <taxon>Pseudomonadati</taxon>
        <taxon>Pseudomonadota</taxon>
        <taxon>Alphaproteobacteria</taxon>
        <taxon>Sphingomonadales</taxon>
        <taxon>Sphingomonadaceae</taxon>
        <taxon>Sphingomonas</taxon>
    </lineage>
</organism>
<keyword evidence="1" id="KW-0732">Signal</keyword>
<gene>
    <name evidence="2" type="ORF">M1K48_10505</name>
</gene>
<protein>
    <submittedName>
        <fullName evidence="2">UrcA family protein</fullName>
    </submittedName>
</protein>
<evidence type="ECO:0000313" key="2">
    <source>
        <dbReference type="EMBL" id="UUR07370.1"/>
    </source>
</evidence>